<reference evidence="3" key="1">
    <citation type="journal article" date="2014" name="Int. J. Syst. Evol. Microbiol.">
        <title>Complete genome sequence of Corynebacterium casei LMG S-19264T (=DSM 44701T), isolated from a smear-ripened cheese.</title>
        <authorList>
            <consortium name="US DOE Joint Genome Institute (JGI-PGF)"/>
            <person name="Walter F."/>
            <person name="Albersmeier A."/>
            <person name="Kalinowski J."/>
            <person name="Ruckert C."/>
        </authorList>
    </citation>
    <scope>NUCLEOTIDE SEQUENCE</scope>
    <source>
        <strain evidence="3">CGMCC 4.7679</strain>
    </source>
</reference>
<feature type="region of interest" description="Disordered" evidence="1">
    <location>
        <begin position="1"/>
        <end position="142"/>
    </location>
</feature>
<evidence type="ECO:0000313" key="3">
    <source>
        <dbReference type="EMBL" id="GHF74797.1"/>
    </source>
</evidence>
<dbReference type="EMBL" id="BNAV01000010">
    <property type="protein sequence ID" value="GHF74797.1"/>
    <property type="molecule type" value="Genomic_DNA"/>
</dbReference>
<organism evidence="3 4">
    <name type="scientific">Amycolatopsis bartoniae</name>
    <dbReference type="NCBI Taxonomy" id="941986"/>
    <lineage>
        <taxon>Bacteria</taxon>
        <taxon>Bacillati</taxon>
        <taxon>Actinomycetota</taxon>
        <taxon>Actinomycetes</taxon>
        <taxon>Pseudonocardiales</taxon>
        <taxon>Pseudonocardiaceae</taxon>
        <taxon>Amycolatopsis</taxon>
    </lineage>
</organism>
<keyword evidence="2" id="KW-0812">Transmembrane</keyword>
<evidence type="ECO:0000256" key="1">
    <source>
        <dbReference type="SAM" id="MobiDB-lite"/>
    </source>
</evidence>
<dbReference type="RefSeq" id="WP_145935796.1">
    <property type="nucleotide sequence ID" value="NZ_BNAV01000010.1"/>
</dbReference>
<proteinExistence type="predicted"/>
<evidence type="ECO:0000256" key="2">
    <source>
        <dbReference type="SAM" id="Phobius"/>
    </source>
</evidence>
<sequence length="182" mass="19299">MPARNDEFGDGTQSGLPPVPFGDALSGSLNDADDHDEFKMTKVASPVRPDPAAVRDLVDAAMAEGRHSDSPGDQLPQFGQVPPAGPAQPIPPAQPLGILPRQRTRPGLLSGRRPQLRMPRMGLPRMGLSRGGLLPPRGNLRRARPSNGSTAMIVAVLLMIIFAVVAIEFLTTLISSISGLFD</sequence>
<name>A0A8H9IXM9_9PSEU</name>
<dbReference type="AlphaFoldDB" id="A0A8H9IXM9"/>
<keyword evidence="4" id="KW-1185">Reference proteome</keyword>
<keyword evidence="2" id="KW-0472">Membrane</keyword>
<evidence type="ECO:0000313" key="4">
    <source>
        <dbReference type="Proteomes" id="UP000658656"/>
    </source>
</evidence>
<dbReference type="Proteomes" id="UP000658656">
    <property type="component" value="Unassembled WGS sequence"/>
</dbReference>
<reference evidence="3" key="2">
    <citation type="submission" date="2020-09" db="EMBL/GenBank/DDBJ databases">
        <authorList>
            <person name="Sun Q."/>
            <person name="Zhou Y."/>
        </authorList>
    </citation>
    <scope>NUCLEOTIDE SEQUENCE</scope>
    <source>
        <strain evidence="3">CGMCC 4.7679</strain>
    </source>
</reference>
<feature type="transmembrane region" description="Helical" evidence="2">
    <location>
        <begin position="151"/>
        <end position="177"/>
    </location>
</feature>
<dbReference type="OrthoDB" id="3627770at2"/>
<accession>A0A8H9IXM9</accession>
<comment type="caution">
    <text evidence="3">The sequence shown here is derived from an EMBL/GenBank/DDBJ whole genome shotgun (WGS) entry which is preliminary data.</text>
</comment>
<gene>
    <name evidence="3" type="ORF">GCM10017566_55770</name>
</gene>
<keyword evidence="2" id="KW-1133">Transmembrane helix</keyword>
<feature type="compositionally biased region" description="Low complexity" evidence="1">
    <location>
        <begin position="120"/>
        <end position="138"/>
    </location>
</feature>
<feature type="compositionally biased region" description="Pro residues" evidence="1">
    <location>
        <begin position="83"/>
        <end position="94"/>
    </location>
</feature>
<protein>
    <submittedName>
        <fullName evidence="3">Uncharacterized protein</fullName>
    </submittedName>
</protein>